<evidence type="ECO:0000313" key="6">
    <source>
        <dbReference type="EMBL" id="WPK25172.1"/>
    </source>
</evidence>
<evidence type="ECO:0000256" key="2">
    <source>
        <dbReference type="ARBA" id="ARBA00023002"/>
    </source>
</evidence>
<accession>A0AAX4H9G7</accession>
<dbReference type="InterPro" id="IPR050223">
    <property type="entry name" value="D-isomer_2-hydroxyacid_DH"/>
</dbReference>
<feature type="domain" description="D-isomer specific 2-hydroxyacid dehydrogenase NAD-binding" evidence="5">
    <location>
        <begin position="122"/>
        <end position="300"/>
    </location>
</feature>
<name>A0AAX4H9G7_9ASCO</name>
<reference evidence="6 7" key="1">
    <citation type="submission" date="2023-10" db="EMBL/GenBank/DDBJ databases">
        <title>Draft Genome Sequence of Candida saopaulonensis from a very Premature Infant with Sepsis.</title>
        <authorList>
            <person name="Ning Y."/>
            <person name="Dai R."/>
            <person name="Xiao M."/>
            <person name="Xu Y."/>
            <person name="Yan Q."/>
            <person name="Zhang L."/>
        </authorList>
    </citation>
    <scope>NUCLEOTIDE SEQUENCE [LARGE SCALE GENOMIC DNA]</scope>
    <source>
        <strain evidence="6 7">19XY460</strain>
    </source>
</reference>
<proteinExistence type="inferred from homology"/>
<dbReference type="GeneID" id="88173541"/>
<dbReference type="PANTHER" id="PTHR10996">
    <property type="entry name" value="2-HYDROXYACID DEHYDROGENASE-RELATED"/>
    <property type="match status" value="1"/>
</dbReference>
<dbReference type="InterPro" id="IPR006140">
    <property type="entry name" value="D-isomer_DH_NAD-bd"/>
</dbReference>
<dbReference type="GO" id="GO:0051287">
    <property type="term" value="F:NAD binding"/>
    <property type="evidence" value="ECO:0007669"/>
    <property type="project" value="InterPro"/>
</dbReference>
<dbReference type="SUPFAM" id="SSF51735">
    <property type="entry name" value="NAD(P)-binding Rossmann-fold domains"/>
    <property type="match status" value="1"/>
</dbReference>
<dbReference type="PROSITE" id="PS00671">
    <property type="entry name" value="D_2_HYDROXYACID_DH_3"/>
    <property type="match status" value="1"/>
</dbReference>
<dbReference type="InterPro" id="IPR006139">
    <property type="entry name" value="D-isomer_2_OHA_DH_cat_dom"/>
</dbReference>
<evidence type="ECO:0000259" key="5">
    <source>
        <dbReference type="Pfam" id="PF02826"/>
    </source>
</evidence>
<dbReference type="GO" id="GO:0005829">
    <property type="term" value="C:cytosol"/>
    <property type="evidence" value="ECO:0007669"/>
    <property type="project" value="TreeGrafter"/>
</dbReference>
<sequence length="346" mass="37664">MTVIRPKVLRLGPWKFSEKRWSELATIADVVDCESANREEFLKDLKGKYSDITSIVRTFCSIGVTGRFDAELASHLPKSLLSVCHNGAGYDQIDVQPLTDRNIQVSNITTPVEAPTALTAVYLTLAAMRNFQWGHDLLVEGKWENGGKCAGVPIGYDPEGKTLGILGMGGIGRAIRDRLQPFGFGKTVYYNRSRLSADLEGDAEYVSYDDLIATSDVIMVSVPLNPKTHHLLNAETIAKMKDGVVIINTARGAVIDEAALTKALQAGKIGAFGSDVFEFEPKVSPELSSLPNVVSLPHMGTFTVQAMENMEIFVIDNVEQLLRTGKVNTIVPEQSGKDFGHPALLA</sequence>
<dbReference type="SUPFAM" id="SSF52283">
    <property type="entry name" value="Formate/glycerate dehydrogenase catalytic domain-like"/>
    <property type="match status" value="1"/>
</dbReference>
<dbReference type="Pfam" id="PF02826">
    <property type="entry name" value="2-Hacid_dh_C"/>
    <property type="match status" value="1"/>
</dbReference>
<keyword evidence="2 3" id="KW-0560">Oxidoreductase</keyword>
<dbReference type="KEGG" id="asau:88173541"/>
<dbReference type="InterPro" id="IPR029753">
    <property type="entry name" value="D-isomer_DH_CS"/>
</dbReference>
<dbReference type="GO" id="GO:0016618">
    <property type="term" value="F:hydroxypyruvate reductase [NAD(P)H] activity"/>
    <property type="evidence" value="ECO:0007669"/>
    <property type="project" value="TreeGrafter"/>
</dbReference>
<dbReference type="AlphaFoldDB" id="A0AAX4H9G7"/>
<comment type="similarity">
    <text evidence="1 3">Belongs to the D-isomer specific 2-hydroxyacid dehydrogenase family.</text>
</comment>
<dbReference type="InterPro" id="IPR029752">
    <property type="entry name" value="D-isomer_DH_CS1"/>
</dbReference>
<dbReference type="PANTHER" id="PTHR10996:SF257">
    <property type="entry name" value="GLYOXYLATE REDUCTASE 1"/>
    <property type="match status" value="1"/>
</dbReference>
<dbReference type="Pfam" id="PF00389">
    <property type="entry name" value="2-Hacid_dh"/>
    <property type="match status" value="1"/>
</dbReference>
<evidence type="ECO:0000313" key="7">
    <source>
        <dbReference type="Proteomes" id="UP001338582"/>
    </source>
</evidence>
<evidence type="ECO:0000259" key="4">
    <source>
        <dbReference type="Pfam" id="PF00389"/>
    </source>
</evidence>
<keyword evidence="7" id="KW-1185">Reference proteome</keyword>
<dbReference type="InterPro" id="IPR036291">
    <property type="entry name" value="NAD(P)-bd_dom_sf"/>
</dbReference>
<dbReference type="RefSeq" id="XP_062877555.1">
    <property type="nucleotide sequence ID" value="XM_063021485.1"/>
</dbReference>
<evidence type="ECO:0000256" key="3">
    <source>
        <dbReference type="RuleBase" id="RU003719"/>
    </source>
</evidence>
<evidence type="ECO:0000256" key="1">
    <source>
        <dbReference type="ARBA" id="ARBA00005854"/>
    </source>
</evidence>
<gene>
    <name evidence="6" type="ORF">PUMCH_002476</name>
</gene>
<dbReference type="PROSITE" id="PS00065">
    <property type="entry name" value="D_2_HYDROXYACID_DH_1"/>
    <property type="match status" value="1"/>
</dbReference>
<organism evidence="6 7">
    <name type="scientific">Australozyma saopauloensis</name>
    <dbReference type="NCBI Taxonomy" id="291208"/>
    <lineage>
        <taxon>Eukaryota</taxon>
        <taxon>Fungi</taxon>
        <taxon>Dikarya</taxon>
        <taxon>Ascomycota</taxon>
        <taxon>Saccharomycotina</taxon>
        <taxon>Pichiomycetes</taxon>
        <taxon>Metschnikowiaceae</taxon>
        <taxon>Australozyma</taxon>
    </lineage>
</organism>
<dbReference type="FunFam" id="3.40.50.720:FF:000026">
    <property type="entry name" value="Glyoxylate/hydroxypyruvate reductase B"/>
    <property type="match status" value="1"/>
</dbReference>
<dbReference type="EMBL" id="CP138896">
    <property type="protein sequence ID" value="WPK25172.1"/>
    <property type="molecule type" value="Genomic_DNA"/>
</dbReference>
<dbReference type="GO" id="GO:0030267">
    <property type="term" value="F:glyoxylate reductase (NADPH) activity"/>
    <property type="evidence" value="ECO:0007669"/>
    <property type="project" value="TreeGrafter"/>
</dbReference>
<protein>
    <recommendedName>
        <fullName evidence="8">Glyoxylate reductase</fullName>
    </recommendedName>
</protein>
<evidence type="ECO:0008006" key="8">
    <source>
        <dbReference type="Google" id="ProtNLM"/>
    </source>
</evidence>
<dbReference type="Proteomes" id="UP001338582">
    <property type="component" value="Chromosome 3"/>
</dbReference>
<dbReference type="Gene3D" id="3.40.50.720">
    <property type="entry name" value="NAD(P)-binding Rossmann-like Domain"/>
    <property type="match status" value="2"/>
</dbReference>
<feature type="domain" description="D-isomer specific 2-hydroxyacid dehydrogenase catalytic" evidence="4">
    <location>
        <begin position="62"/>
        <end position="331"/>
    </location>
</feature>
<dbReference type="CDD" id="cd12168">
    <property type="entry name" value="Mand_dh_like"/>
    <property type="match status" value="1"/>
</dbReference>